<keyword evidence="6" id="KW-1185">Reference proteome</keyword>
<dbReference type="GO" id="GO:0000156">
    <property type="term" value="F:phosphorelay response regulator activity"/>
    <property type="evidence" value="ECO:0007669"/>
    <property type="project" value="TreeGrafter"/>
</dbReference>
<dbReference type="OrthoDB" id="236568at2"/>
<sequence>MTDAVIAEDEPLLRGELKDSLTRLWPGLRIVAEAEDGVEALDALGRCKPQVMFLDIEMPGLSGLEVARAASGRCHIVFVTAYNQHAVAAFEQGAVDYVMKPFSAARLAAAIARVRERLDAAPAKLDGLLEVLREQAPKRGFLRWINASSGQNVRLITTDEVCYFKADSKYTLVVTADAEALIRRSIKELMDELDPEVFWPVHRGVVVNVNAIALAHRKLGGQFELKLKQRKETLAVSEPFAYRFRQM</sequence>
<proteinExistence type="predicted"/>
<dbReference type="SMART" id="SM00850">
    <property type="entry name" value="LytTR"/>
    <property type="match status" value="1"/>
</dbReference>
<keyword evidence="1" id="KW-0238">DNA-binding</keyword>
<evidence type="ECO:0000256" key="1">
    <source>
        <dbReference type="ARBA" id="ARBA00023125"/>
    </source>
</evidence>
<evidence type="ECO:0000313" key="5">
    <source>
        <dbReference type="EMBL" id="RZT95015.1"/>
    </source>
</evidence>
<dbReference type="PANTHER" id="PTHR48111:SF69">
    <property type="entry name" value="RESPONSE REGULATOR RECEIVER"/>
    <property type="match status" value="1"/>
</dbReference>
<dbReference type="Gene3D" id="2.40.50.1020">
    <property type="entry name" value="LytTr DNA-binding domain"/>
    <property type="match status" value="1"/>
</dbReference>
<dbReference type="EMBL" id="SHKP01000007">
    <property type="protein sequence ID" value="RZT95015.1"/>
    <property type="molecule type" value="Genomic_DNA"/>
</dbReference>
<dbReference type="AlphaFoldDB" id="A0A4V2FSP1"/>
<dbReference type="InterPro" id="IPR001789">
    <property type="entry name" value="Sig_transdc_resp-reg_receiver"/>
</dbReference>
<organism evidence="5 6">
    <name type="scientific">Rivibacter subsaxonicus</name>
    <dbReference type="NCBI Taxonomy" id="457575"/>
    <lineage>
        <taxon>Bacteria</taxon>
        <taxon>Pseudomonadati</taxon>
        <taxon>Pseudomonadota</taxon>
        <taxon>Betaproteobacteria</taxon>
        <taxon>Burkholderiales</taxon>
        <taxon>Rivibacter</taxon>
    </lineage>
</organism>
<feature type="domain" description="Response regulatory" evidence="3">
    <location>
        <begin position="3"/>
        <end position="115"/>
    </location>
</feature>
<dbReference type="PANTHER" id="PTHR48111">
    <property type="entry name" value="REGULATOR OF RPOS"/>
    <property type="match status" value="1"/>
</dbReference>
<evidence type="ECO:0000256" key="2">
    <source>
        <dbReference type="PROSITE-ProRule" id="PRU00169"/>
    </source>
</evidence>
<dbReference type="InterPro" id="IPR039420">
    <property type="entry name" value="WalR-like"/>
</dbReference>
<name>A0A4V2FSP1_9BURK</name>
<evidence type="ECO:0000259" key="3">
    <source>
        <dbReference type="PROSITE" id="PS50110"/>
    </source>
</evidence>
<gene>
    <name evidence="5" type="ORF">EV670_2762</name>
</gene>
<comment type="caution">
    <text evidence="5">The sequence shown here is derived from an EMBL/GenBank/DDBJ whole genome shotgun (WGS) entry which is preliminary data.</text>
</comment>
<dbReference type="Proteomes" id="UP000293671">
    <property type="component" value="Unassembled WGS sequence"/>
</dbReference>
<dbReference type="GO" id="GO:0005829">
    <property type="term" value="C:cytosol"/>
    <property type="evidence" value="ECO:0007669"/>
    <property type="project" value="TreeGrafter"/>
</dbReference>
<accession>A0A4V2FSP1</accession>
<feature type="modified residue" description="4-aspartylphosphate" evidence="2">
    <location>
        <position position="55"/>
    </location>
</feature>
<protein>
    <submittedName>
        <fullName evidence="5">LytTR family two component transcriptional regulator</fullName>
    </submittedName>
</protein>
<dbReference type="Pfam" id="PF04397">
    <property type="entry name" value="LytTR"/>
    <property type="match status" value="1"/>
</dbReference>
<dbReference type="RefSeq" id="WP_130433080.1">
    <property type="nucleotide sequence ID" value="NZ_SHKP01000007.1"/>
</dbReference>
<keyword evidence="2" id="KW-0597">Phosphoprotein</keyword>
<evidence type="ECO:0000259" key="4">
    <source>
        <dbReference type="PROSITE" id="PS50930"/>
    </source>
</evidence>
<evidence type="ECO:0000313" key="6">
    <source>
        <dbReference type="Proteomes" id="UP000293671"/>
    </source>
</evidence>
<dbReference type="GO" id="GO:0000976">
    <property type="term" value="F:transcription cis-regulatory region binding"/>
    <property type="evidence" value="ECO:0007669"/>
    <property type="project" value="TreeGrafter"/>
</dbReference>
<dbReference type="InterPro" id="IPR011006">
    <property type="entry name" value="CheY-like_superfamily"/>
</dbReference>
<dbReference type="SUPFAM" id="SSF52172">
    <property type="entry name" value="CheY-like"/>
    <property type="match status" value="1"/>
</dbReference>
<dbReference type="InterPro" id="IPR007492">
    <property type="entry name" value="LytTR_DNA-bd_dom"/>
</dbReference>
<dbReference type="SMART" id="SM00448">
    <property type="entry name" value="REC"/>
    <property type="match status" value="1"/>
</dbReference>
<dbReference type="GO" id="GO:0032993">
    <property type="term" value="C:protein-DNA complex"/>
    <property type="evidence" value="ECO:0007669"/>
    <property type="project" value="TreeGrafter"/>
</dbReference>
<feature type="domain" description="HTH LytTR-type" evidence="4">
    <location>
        <begin position="145"/>
        <end position="247"/>
    </location>
</feature>
<dbReference type="PROSITE" id="PS50930">
    <property type="entry name" value="HTH_LYTTR"/>
    <property type="match status" value="1"/>
</dbReference>
<dbReference type="PROSITE" id="PS50110">
    <property type="entry name" value="RESPONSE_REGULATORY"/>
    <property type="match status" value="1"/>
</dbReference>
<dbReference type="Pfam" id="PF00072">
    <property type="entry name" value="Response_reg"/>
    <property type="match status" value="1"/>
</dbReference>
<dbReference type="GO" id="GO:0006355">
    <property type="term" value="P:regulation of DNA-templated transcription"/>
    <property type="evidence" value="ECO:0007669"/>
    <property type="project" value="TreeGrafter"/>
</dbReference>
<dbReference type="Gene3D" id="3.40.50.2300">
    <property type="match status" value="1"/>
</dbReference>
<reference evidence="5 6" key="1">
    <citation type="submission" date="2019-02" db="EMBL/GenBank/DDBJ databases">
        <title>Genomic Encyclopedia of Type Strains, Phase IV (KMG-IV): sequencing the most valuable type-strain genomes for metagenomic binning, comparative biology and taxonomic classification.</title>
        <authorList>
            <person name="Goeker M."/>
        </authorList>
    </citation>
    <scope>NUCLEOTIDE SEQUENCE [LARGE SCALE GENOMIC DNA]</scope>
    <source>
        <strain evidence="5 6">DSM 19570</strain>
    </source>
</reference>